<feature type="binding site" evidence="11">
    <location>
        <begin position="19"/>
        <end position="26"/>
    </location>
    <ligand>
        <name>GTP</name>
        <dbReference type="ChEBI" id="CHEBI:37565"/>
    </ligand>
</feature>
<evidence type="ECO:0000256" key="4">
    <source>
        <dbReference type="ARBA" id="ARBA00022741"/>
    </source>
</evidence>
<dbReference type="HAMAP" id="MF_00118_B">
    <property type="entry name" value="EF_Tu_B"/>
    <property type="match status" value="1"/>
</dbReference>
<dbReference type="Pfam" id="PF03143">
    <property type="entry name" value="GTP_EFTU_D3"/>
    <property type="match status" value="1"/>
</dbReference>
<dbReference type="Gene3D" id="3.40.50.300">
    <property type="entry name" value="P-loop containing nucleotide triphosphate hydrolases"/>
    <property type="match status" value="1"/>
</dbReference>
<gene>
    <name evidence="11 13" type="primary">tuf</name>
    <name evidence="13" type="ORF">HLA92_02565</name>
</gene>
<dbReference type="EC" id="3.6.5.3" evidence="11"/>
<evidence type="ECO:0000259" key="12">
    <source>
        <dbReference type="PROSITE" id="PS51722"/>
    </source>
</evidence>
<keyword evidence="14" id="KW-1185">Reference proteome</keyword>
<comment type="catalytic activity">
    <reaction evidence="11">
        <text>GTP + H2O = GDP + phosphate + H(+)</text>
        <dbReference type="Rhea" id="RHEA:19669"/>
        <dbReference type="ChEBI" id="CHEBI:15377"/>
        <dbReference type="ChEBI" id="CHEBI:15378"/>
        <dbReference type="ChEBI" id="CHEBI:37565"/>
        <dbReference type="ChEBI" id="CHEBI:43474"/>
        <dbReference type="ChEBI" id="CHEBI:58189"/>
        <dbReference type="EC" id="3.6.5.3"/>
    </reaction>
</comment>
<evidence type="ECO:0000256" key="1">
    <source>
        <dbReference type="ARBA" id="ARBA00007249"/>
    </source>
</evidence>
<dbReference type="AlphaFoldDB" id="A0A6M4JIJ7"/>
<keyword evidence="8 11" id="KW-0648">Protein biosynthesis</keyword>
<keyword evidence="9 11" id="KW-0342">GTP-binding</keyword>
<comment type="subcellular location">
    <subcellularLocation>
        <location evidence="11">Cytoplasm</location>
    </subcellularLocation>
</comment>
<dbReference type="NCBIfam" id="NF009373">
    <property type="entry name" value="PRK12736.1"/>
    <property type="match status" value="1"/>
</dbReference>
<dbReference type="InterPro" id="IPR004541">
    <property type="entry name" value="Transl_elong_EFTu/EF1A_bac/org"/>
</dbReference>
<dbReference type="GO" id="GO:0005525">
    <property type="term" value="F:GTP binding"/>
    <property type="evidence" value="ECO:0007669"/>
    <property type="project" value="UniProtKB-UniRule"/>
</dbReference>
<dbReference type="NCBIfam" id="TIGR00231">
    <property type="entry name" value="small_GTP"/>
    <property type="match status" value="1"/>
</dbReference>
<comment type="subunit">
    <text evidence="11">Monomer.</text>
</comment>
<feature type="binding site" evidence="11">
    <location>
        <begin position="136"/>
        <end position="139"/>
    </location>
    <ligand>
        <name>GTP</name>
        <dbReference type="ChEBI" id="CHEBI:37565"/>
    </ligand>
</feature>
<evidence type="ECO:0000256" key="7">
    <source>
        <dbReference type="ARBA" id="ARBA00022842"/>
    </source>
</evidence>
<dbReference type="Pfam" id="PF03144">
    <property type="entry name" value="GTP_EFTU_D2"/>
    <property type="match status" value="1"/>
</dbReference>
<dbReference type="NCBIfam" id="TIGR00485">
    <property type="entry name" value="EF-Tu"/>
    <property type="match status" value="1"/>
</dbReference>
<dbReference type="CDD" id="cd01884">
    <property type="entry name" value="EF_Tu"/>
    <property type="match status" value="1"/>
</dbReference>
<reference evidence="13 14" key="1">
    <citation type="submission" date="2020-05" db="EMBL/GenBank/DDBJ databases">
        <title>Novel Mycoplasma species detected in Mirounga angustirostris (northern elephant seal) from the USA.</title>
        <authorList>
            <person name="Volokhov D.V."/>
        </authorList>
    </citation>
    <scope>NUCLEOTIDE SEQUENCE [LARGE SCALE GENOMIC DNA]</scope>
    <source>
        <strain evidence="13 14">Mirounga ES2806-NAS</strain>
    </source>
</reference>
<dbReference type="GO" id="GO:0005829">
    <property type="term" value="C:cytosol"/>
    <property type="evidence" value="ECO:0007669"/>
    <property type="project" value="TreeGrafter"/>
</dbReference>
<evidence type="ECO:0000256" key="2">
    <source>
        <dbReference type="ARBA" id="ARBA00022490"/>
    </source>
</evidence>
<sequence length="395" mass="43299">MAKQDFDRSKAHVNIGTIGHVDHGKTTLTAAIATVLAKKGLSEARDYASIDNAPEEKERGITINTAHIEYNTQIRHYAHVDCPGHADYVKNMITGAAQMDGAILVVAATDGAMPQTREHILLSKQVGVPKMVVFLNKVDMLEGEEEIIELVEMDIRDLLSSYGFDGDNTPIIRGSALKALQGDPKYEAGIEELMNAVDAWIDEPPRETDKPFLMAVEDVFTITGRGTVATGRVERGKLTINEEVEIVGLKPTKKTVVTGIEMFRKNLKEAMAGDNAGLLLRGIERSEVERGQVLAKPKTIIPHTEFKATIYALKKEEGGRHTPFFSHYKPQFYFRTTDVTGGIKFTDGREMVVPGENVDLIVDLISPIAVENGTKFSIREGGRTVGAGTVVEIVK</sequence>
<feature type="binding site" evidence="11">
    <location>
        <position position="26"/>
    </location>
    <ligand>
        <name>Mg(2+)</name>
        <dbReference type="ChEBI" id="CHEBI:18420"/>
    </ligand>
</feature>
<dbReference type="PANTHER" id="PTHR43721:SF22">
    <property type="entry name" value="ELONGATION FACTOR TU, MITOCHONDRIAL"/>
    <property type="match status" value="1"/>
</dbReference>
<dbReference type="NCBIfam" id="NF009372">
    <property type="entry name" value="PRK12735.1"/>
    <property type="match status" value="1"/>
</dbReference>
<evidence type="ECO:0000256" key="10">
    <source>
        <dbReference type="ARBA" id="ARBA00029554"/>
    </source>
</evidence>
<dbReference type="InterPro" id="IPR004160">
    <property type="entry name" value="Transl_elong_EFTu/EF1A_C"/>
</dbReference>
<dbReference type="InterPro" id="IPR050055">
    <property type="entry name" value="EF-Tu_GTPase"/>
</dbReference>
<dbReference type="InterPro" id="IPR005225">
    <property type="entry name" value="Small_GTP-bd"/>
</dbReference>
<dbReference type="InterPro" id="IPR033720">
    <property type="entry name" value="EFTU_2"/>
</dbReference>
<keyword evidence="4 11" id="KW-0547">Nucleotide-binding</keyword>
<dbReference type="CDD" id="cd03707">
    <property type="entry name" value="EFTU_III"/>
    <property type="match status" value="1"/>
</dbReference>
<evidence type="ECO:0000256" key="8">
    <source>
        <dbReference type="ARBA" id="ARBA00022917"/>
    </source>
</evidence>
<name>A0A6M4JIJ7_9MOLU</name>
<dbReference type="Pfam" id="PF00009">
    <property type="entry name" value="GTP_EFTU"/>
    <property type="match status" value="1"/>
</dbReference>
<evidence type="ECO:0000256" key="5">
    <source>
        <dbReference type="ARBA" id="ARBA00022768"/>
    </source>
</evidence>
<feature type="binding site" evidence="11">
    <location>
        <begin position="81"/>
        <end position="85"/>
    </location>
    <ligand>
        <name>GTP</name>
        <dbReference type="ChEBI" id="CHEBI:37565"/>
    </ligand>
</feature>
<dbReference type="SUPFAM" id="SSF50447">
    <property type="entry name" value="Translation proteins"/>
    <property type="match status" value="1"/>
</dbReference>
<dbReference type="PROSITE" id="PS51722">
    <property type="entry name" value="G_TR_2"/>
    <property type="match status" value="1"/>
</dbReference>
<protein>
    <recommendedName>
        <fullName evidence="10 11">Elongation factor Tu</fullName>
        <shortName evidence="11">EF-Tu</shortName>
        <ecNumber evidence="11">3.6.5.3</ecNumber>
    </recommendedName>
</protein>
<dbReference type="GO" id="GO:0000287">
    <property type="term" value="F:magnesium ion binding"/>
    <property type="evidence" value="ECO:0007669"/>
    <property type="project" value="UniProtKB-UniRule"/>
</dbReference>
<dbReference type="InterPro" id="IPR009000">
    <property type="entry name" value="Transl_B-barrel_sf"/>
</dbReference>
<dbReference type="RefSeq" id="WP_171113237.1">
    <property type="nucleotide sequence ID" value="NZ_CP053097.1"/>
</dbReference>
<dbReference type="InterPro" id="IPR041709">
    <property type="entry name" value="EF-Tu_GTP-bd"/>
</dbReference>
<dbReference type="InterPro" id="IPR027417">
    <property type="entry name" value="P-loop_NTPase"/>
</dbReference>
<dbReference type="InterPro" id="IPR009001">
    <property type="entry name" value="Transl_elong_EF1A/Init_IF2_C"/>
</dbReference>
<dbReference type="PROSITE" id="PS00301">
    <property type="entry name" value="G_TR_1"/>
    <property type="match status" value="1"/>
</dbReference>
<keyword evidence="5 11" id="KW-0251">Elongation factor</keyword>
<keyword evidence="2 11" id="KW-0963">Cytoplasm</keyword>
<dbReference type="SUPFAM" id="SSF52540">
    <property type="entry name" value="P-loop containing nucleoside triphosphate hydrolases"/>
    <property type="match status" value="1"/>
</dbReference>
<evidence type="ECO:0000256" key="6">
    <source>
        <dbReference type="ARBA" id="ARBA00022801"/>
    </source>
</evidence>
<comment type="similarity">
    <text evidence="1 11">Belongs to the TRAFAC class translation factor GTPase superfamily. Classic translation factor GTPase family. EF-Tu/EF-1A subfamily.</text>
</comment>
<dbReference type="NCBIfam" id="NF000766">
    <property type="entry name" value="PRK00049.1"/>
    <property type="match status" value="1"/>
</dbReference>
<dbReference type="SUPFAM" id="SSF50465">
    <property type="entry name" value="EF-Tu/eEF-1alpha/eIF2-gamma C-terminal domain"/>
    <property type="match status" value="1"/>
</dbReference>
<dbReference type="InterPro" id="IPR000795">
    <property type="entry name" value="T_Tr_GTP-bd_dom"/>
</dbReference>
<accession>A0A6M4JIJ7</accession>
<comment type="function">
    <text evidence="11">GTP hydrolase that promotes the GTP-dependent binding of aminoacyl-tRNA to the A-site of ribosomes during protein biosynthesis.</text>
</comment>
<dbReference type="FunFam" id="3.40.50.300:FF:000003">
    <property type="entry name" value="Elongation factor Tu"/>
    <property type="match status" value="1"/>
</dbReference>
<dbReference type="KEGG" id="mmio:HLA92_02565"/>
<proteinExistence type="inferred from homology"/>
<dbReference type="FunFam" id="2.40.30.10:FF:000001">
    <property type="entry name" value="Elongation factor Tu"/>
    <property type="match status" value="1"/>
</dbReference>
<dbReference type="InterPro" id="IPR031157">
    <property type="entry name" value="G_TR_CS"/>
</dbReference>
<evidence type="ECO:0000256" key="11">
    <source>
        <dbReference type="HAMAP-Rule" id="MF_00118"/>
    </source>
</evidence>
<dbReference type="PANTHER" id="PTHR43721">
    <property type="entry name" value="ELONGATION FACTOR TU-RELATED"/>
    <property type="match status" value="1"/>
</dbReference>
<keyword evidence="7 11" id="KW-0460">Magnesium</keyword>
<dbReference type="GO" id="GO:0003924">
    <property type="term" value="F:GTPase activity"/>
    <property type="evidence" value="ECO:0007669"/>
    <property type="project" value="UniProtKB-UniRule"/>
</dbReference>
<evidence type="ECO:0000313" key="14">
    <source>
        <dbReference type="Proteomes" id="UP000502118"/>
    </source>
</evidence>
<dbReference type="EMBL" id="CP053097">
    <property type="protein sequence ID" value="QJR44301.1"/>
    <property type="molecule type" value="Genomic_DNA"/>
</dbReference>
<organism evidence="13 14">
    <name type="scientific">Mycoplasma miroungirhinis</name>
    <dbReference type="NCBI Taxonomy" id="754516"/>
    <lineage>
        <taxon>Bacteria</taxon>
        <taxon>Bacillati</taxon>
        <taxon>Mycoplasmatota</taxon>
        <taxon>Mollicutes</taxon>
        <taxon>Mycoplasmataceae</taxon>
        <taxon>Mycoplasma</taxon>
    </lineage>
</organism>
<feature type="domain" description="Tr-type G" evidence="12">
    <location>
        <begin position="10"/>
        <end position="205"/>
    </location>
</feature>
<dbReference type="GO" id="GO:0003746">
    <property type="term" value="F:translation elongation factor activity"/>
    <property type="evidence" value="ECO:0007669"/>
    <property type="project" value="UniProtKB-UniRule"/>
</dbReference>
<dbReference type="Gene3D" id="2.40.30.10">
    <property type="entry name" value="Translation factors"/>
    <property type="match status" value="2"/>
</dbReference>
<dbReference type="CDD" id="cd03697">
    <property type="entry name" value="EFTU_II"/>
    <property type="match status" value="1"/>
</dbReference>
<evidence type="ECO:0000313" key="13">
    <source>
        <dbReference type="EMBL" id="QJR44301.1"/>
    </source>
</evidence>
<evidence type="ECO:0000256" key="3">
    <source>
        <dbReference type="ARBA" id="ARBA00022723"/>
    </source>
</evidence>
<dbReference type="PRINTS" id="PR00315">
    <property type="entry name" value="ELONGATNFCT"/>
</dbReference>
<keyword evidence="3 11" id="KW-0479">Metal-binding</keyword>
<evidence type="ECO:0000256" key="9">
    <source>
        <dbReference type="ARBA" id="ARBA00023134"/>
    </source>
</evidence>
<dbReference type="Proteomes" id="UP000502118">
    <property type="component" value="Chromosome"/>
</dbReference>
<keyword evidence="6 11" id="KW-0378">Hydrolase</keyword>
<dbReference type="InterPro" id="IPR004161">
    <property type="entry name" value="EFTu-like_2"/>
</dbReference>